<dbReference type="InParanoid" id="A2DLW1"/>
<name>A2DLW1_TRIV3</name>
<organism evidence="2 3">
    <name type="scientific">Trichomonas vaginalis (strain ATCC PRA-98 / G3)</name>
    <dbReference type="NCBI Taxonomy" id="412133"/>
    <lineage>
        <taxon>Eukaryota</taxon>
        <taxon>Metamonada</taxon>
        <taxon>Parabasalia</taxon>
        <taxon>Trichomonadida</taxon>
        <taxon>Trichomonadidae</taxon>
        <taxon>Trichomonas</taxon>
    </lineage>
</organism>
<gene>
    <name evidence="2" type="ORF">TVAG_462500</name>
</gene>
<dbReference type="VEuPathDB" id="TrichDB:TVAG_462500"/>
<sequence length="211" mass="24343">MEISGDVLIPPFRFSAVEIDVFRGAYPVKLNFGFLKTLKLKTMISLIPNPIDEDLAEFCKNEKIENHYFSVPKFIDQIIMTPNTVTQILNLLCDKNNLPAYIHCLNGGHSTGLIVMCLRKLQMWSQRAMFAEFNRFINTFESCEEAFVNNYKATFELTSNRPQWLMHLTGKKSHPTLRVILANETESDDEIDDEEEDDLISSTDEIKIRNE</sequence>
<proteinExistence type="predicted"/>
<reference evidence="2" key="1">
    <citation type="submission" date="2006-10" db="EMBL/GenBank/DDBJ databases">
        <authorList>
            <person name="Amadeo P."/>
            <person name="Zhao Q."/>
            <person name="Wortman J."/>
            <person name="Fraser-Liggett C."/>
            <person name="Carlton J."/>
        </authorList>
    </citation>
    <scope>NUCLEOTIDE SEQUENCE</scope>
    <source>
        <strain evidence="2">G3</strain>
    </source>
</reference>
<feature type="compositionally biased region" description="Acidic residues" evidence="1">
    <location>
        <begin position="185"/>
        <end position="199"/>
    </location>
</feature>
<dbReference type="EMBL" id="DS113217">
    <property type="protein sequence ID" value="EAY18564.1"/>
    <property type="molecule type" value="Genomic_DNA"/>
</dbReference>
<evidence type="ECO:0000256" key="1">
    <source>
        <dbReference type="SAM" id="MobiDB-lite"/>
    </source>
</evidence>
<dbReference type="eggNOG" id="KOG1572">
    <property type="taxonomic scope" value="Eukaryota"/>
</dbReference>
<dbReference type="PANTHER" id="PTHR31126">
    <property type="entry name" value="TYROSINE-PROTEIN PHOSPHATASE"/>
    <property type="match status" value="1"/>
</dbReference>
<dbReference type="PANTHER" id="PTHR31126:SF14">
    <property type="entry name" value="TYROSINE-PROTEIN PHOSPHATASE OCA6-RELATED"/>
    <property type="match status" value="1"/>
</dbReference>
<dbReference type="GO" id="GO:0016791">
    <property type="term" value="F:phosphatase activity"/>
    <property type="evidence" value="ECO:0000318"/>
    <property type="project" value="GO_Central"/>
</dbReference>
<feature type="region of interest" description="Disordered" evidence="1">
    <location>
        <begin position="184"/>
        <end position="211"/>
    </location>
</feature>
<dbReference type="SUPFAM" id="SSF52799">
    <property type="entry name" value="(Phosphotyrosine protein) phosphatases II"/>
    <property type="match status" value="1"/>
</dbReference>
<protein>
    <submittedName>
        <fullName evidence="2">Tyrosine phosphatase family protein</fullName>
    </submittedName>
</protein>
<keyword evidence="3" id="KW-1185">Reference proteome</keyword>
<dbReference type="FunFam" id="3.90.190.10:FF:000084">
    <property type="entry name" value="Tyrosine phospatase-like protein"/>
    <property type="match status" value="1"/>
</dbReference>
<dbReference type="Pfam" id="PF03162">
    <property type="entry name" value="Y_phosphatase2"/>
    <property type="match status" value="1"/>
</dbReference>
<dbReference type="OrthoDB" id="6375174at2759"/>
<dbReference type="InterPro" id="IPR004861">
    <property type="entry name" value="Siw14-like"/>
</dbReference>
<dbReference type="VEuPathDB" id="TrichDB:TVAGG3_1012370"/>
<dbReference type="KEGG" id="tva:5464078"/>
<reference evidence="2" key="2">
    <citation type="journal article" date="2007" name="Science">
        <title>Draft genome sequence of the sexually transmitted pathogen Trichomonas vaginalis.</title>
        <authorList>
            <person name="Carlton J.M."/>
            <person name="Hirt R.P."/>
            <person name="Silva J.C."/>
            <person name="Delcher A.L."/>
            <person name="Schatz M."/>
            <person name="Zhao Q."/>
            <person name="Wortman J.R."/>
            <person name="Bidwell S.L."/>
            <person name="Alsmark U.C.M."/>
            <person name="Besteiro S."/>
            <person name="Sicheritz-Ponten T."/>
            <person name="Noel C.J."/>
            <person name="Dacks J.B."/>
            <person name="Foster P.G."/>
            <person name="Simillion C."/>
            <person name="Van de Peer Y."/>
            <person name="Miranda-Saavedra D."/>
            <person name="Barton G.J."/>
            <person name="Westrop G.D."/>
            <person name="Mueller S."/>
            <person name="Dessi D."/>
            <person name="Fiori P.L."/>
            <person name="Ren Q."/>
            <person name="Paulsen I."/>
            <person name="Zhang H."/>
            <person name="Bastida-Corcuera F.D."/>
            <person name="Simoes-Barbosa A."/>
            <person name="Brown M.T."/>
            <person name="Hayes R.D."/>
            <person name="Mukherjee M."/>
            <person name="Okumura C.Y."/>
            <person name="Schneider R."/>
            <person name="Smith A.J."/>
            <person name="Vanacova S."/>
            <person name="Villalvazo M."/>
            <person name="Haas B.J."/>
            <person name="Pertea M."/>
            <person name="Feldblyum T.V."/>
            <person name="Utterback T.R."/>
            <person name="Shu C.L."/>
            <person name="Osoegawa K."/>
            <person name="de Jong P.J."/>
            <person name="Hrdy I."/>
            <person name="Horvathova L."/>
            <person name="Zubacova Z."/>
            <person name="Dolezal P."/>
            <person name="Malik S.B."/>
            <person name="Logsdon J.M. Jr."/>
            <person name="Henze K."/>
            <person name="Gupta A."/>
            <person name="Wang C.C."/>
            <person name="Dunne R.L."/>
            <person name="Upcroft J.A."/>
            <person name="Upcroft P."/>
            <person name="White O."/>
            <person name="Salzberg S.L."/>
            <person name="Tang P."/>
            <person name="Chiu C.-H."/>
            <person name="Lee Y.-S."/>
            <person name="Embley T.M."/>
            <person name="Coombs G.H."/>
            <person name="Mottram J.C."/>
            <person name="Tachezy J."/>
            <person name="Fraser-Liggett C.M."/>
            <person name="Johnson P.J."/>
        </authorList>
    </citation>
    <scope>NUCLEOTIDE SEQUENCE [LARGE SCALE GENOMIC DNA]</scope>
    <source>
        <strain evidence="2">G3</strain>
    </source>
</reference>
<dbReference type="STRING" id="5722.A2DLW1"/>
<dbReference type="Proteomes" id="UP000001542">
    <property type="component" value="Unassembled WGS sequence"/>
</dbReference>
<evidence type="ECO:0000313" key="2">
    <source>
        <dbReference type="EMBL" id="EAY18564.1"/>
    </source>
</evidence>
<dbReference type="AlphaFoldDB" id="A2DLW1"/>
<accession>A2DLW1</accession>
<dbReference type="Gene3D" id="3.90.190.10">
    <property type="entry name" value="Protein tyrosine phosphatase superfamily"/>
    <property type="match status" value="1"/>
</dbReference>
<dbReference type="InterPro" id="IPR029021">
    <property type="entry name" value="Prot-tyrosine_phosphatase-like"/>
</dbReference>
<evidence type="ECO:0000313" key="3">
    <source>
        <dbReference type="Proteomes" id="UP000001542"/>
    </source>
</evidence>
<dbReference type="CDD" id="cd17663">
    <property type="entry name" value="PFA-DSP_Oca6"/>
    <property type="match status" value="1"/>
</dbReference>
<dbReference type="SMR" id="A2DLW1"/>
<dbReference type="OMA" id="PFCDISE"/>
<dbReference type="RefSeq" id="XP_001579550.1">
    <property type="nucleotide sequence ID" value="XM_001579500.1"/>
</dbReference>